<accession>A0A486XLK7</accession>
<dbReference type="Pfam" id="PF13444">
    <property type="entry name" value="Acetyltransf_5"/>
    <property type="match status" value="1"/>
</dbReference>
<dbReference type="Gene3D" id="3.40.630.30">
    <property type="match status" value="1"/>
</dbReference>
<evidence type="ECO:0008006" key="2">
    <source>
        <dbReference type="Google" id="ProtNLM"/>
    </source>
</evidence>
<sequence length="271" mass="30522">MSSLTAVSDTAFLSSVTALPLHSAQDYSPLQYFPCFYQAKLPQTTAEFNDTFRLRHEVYCEELCYEPLRPDNLELDQFDQRAIHCAITENNSGKLAGTVRLITSASVDEMLPVEKYFAGRFTNPLLAPDNFPRQHICEISRLAVPKELRRSQLIDTAGSLTGLPALQGQCCRLVSVALYLLATLMCVRDERHHAYVMIEPSLARILKRVGIHFIQIGDAIEFNGCRAPYYVDMRTTKATLKSDYLTLRNDLDQQLFGADETLYSSLNRAVG</sequence>
<organism evidence="1">
    <name type="scientific">Rheinheimera sp. BAL341</name>
    <dbReference type="NCBI Taxonomy" id="1708203"/>
    <lineage>
        <taxon>Bacteria</taxon>
        <taxon>Pseudomonadati</taxon>
        <taxon>Pseudomonadota</taxon>
        <taxon>Gammaproteobacteria</taxon>
        <taxon>Chromatiales</taxon>
        <taxon>Chromatiaceae</taxon>
        <taxon>Rheinheimera</taxon>
    </lineage>
</organism>
<dbReference type="InterPro" id="IPR016181">
    <property type="entry name" value="Acyl_CoA_acyltransferase"/>
</dbReference>
<dbReference type="SUPFAM" id="SSF55729">
    <property type="entry name" value="Acyl-CoA N-acyltransferases (Nat)"/>
    <property type="match status" value="1"/>
</dbReference>
<name>A0A486XLK7_9GAMM</name>
<protein>
    <recommendedName>
        <fullName evidence="2">PEP-CTERM/exosortase system-associated acyltransferase</fullName>
    </recommendedName>
</protein>
<reference evidence="1" key="1">
    <citation type="submission" date="2019-04" db="EMBL/GenBank/DDBJ databases">
        <authorList>
            <person name="Brambilla D."/>
        </authorList>
    </citation>
    <scope>NUCLEOTIDE SEQUENCE</scope>
    <source>
        <strain evidence="1">BAL1</strain>
    </source>
</reference>
<dbReference type="NCBIfam" id="TIGR03694">
    <property type="entry name" value="exosort_acyl"/>
    <property type="match status" value="1"/>
</dbReference>
<dbReference type="EMBL" id="CAAJGR010000072">
    <property type="protein sequence ID" value="VHO02601.1"/>
    <property type="molecule type" value="Genomic_DNA"/>
</dbReference>
<proteinExistence type="predicted"/>
<gene>
    <name evidence="1" type="ORF">BAL341_943</name>
</gene>
<dbReference type="InterPro" id="IPR022484">
    <property type="entry name" value="PEP-CTERM/exosrtase_acylTfrase"/>
</dbReference>
<dbReference type="AlphaFoldDB" id="A0A486XLK7"/>
<evidence type="ECO:0000313" key="1">
    <source>
        <dbReference type="EMBL" id="VHO02601.1"/>
    </source>
</evidence>